<keyword evidence="2 7" id="KW-0698">rRNA processing</keyword>
<comment type="catalytic activity">
    <reaction evidence="7">
        <text>adenosine(1518)/adenosine(1519) in 16S rRNA + 4 S-adenosyl-L-methionine = N(6)-dimethyladenosine(1518)/N(6)-dimethyladenosine(1519) in 16S rRNA + 4 S-adenosyl-L-homocysteine + 4 H(+)</text>
        <dbReference type="Rhea" id="RHEA:19609"/>
        <dbReference type="Rhea" id="RHEA-COMP:10232"/>
        <dbReference type="Rhea" id="RHEA-COMP:10233"/>
        <dbReference type="ChEBI" id="CHEBI:15378"/>
        <dbReference type="ChEBI" id="CHEBI:57856"/>
        <dbReference type="ChEBI" id="CHEBI:59789"/>
        <dbReference type="ChEBI" id="CHEBI:74411"/>
        <dbReference type="ChEBI" id="CHEBI:74493"/>
        <dbReference type="EC" id="2.1.1.182"/>
    </reaction>
</comment>
<comment type="similarity">
    <text evidence="7">Belongs to the class I-like SAM-binding methyltransferase superfamily. rRNA adenine N(6)-methyltransferase family. RsmA subfamily.</text>
</comment>
<feature type="binding site" evidence="7 8">
    <location>
        <position position="51"/>
    </location>
    <ligand>
        <name>S-adenosyl-L-methionine</name>
        <dbReference type="ChEBI" id="CHEBI:59789"/>
    </ligand>
</feature>
<dbReference type="RefSeq" id="WP_012634624.1">
    <property type="nucleotide sequence ID" value="NC_011898.1"/>
</dbReference>
<evidence type="ECO:0000256" key="1">
    <source>
        <dbReference type="ARBA" id="ARBA00022490"/>
    </source>
</evidence>
<dbReference type="Gene3D" id="1.10.8.100">
    <property type="entry name" value="Ribosomal RNA adenine dimethylase-like, domain 2"/>
    <property type="match status" value="1"/>
</dbReference>
<dbReference type="InterPro" id="IPR001737">
    <property type="entry name" value="KsgA/Erm"/>
</dbReference>
<dbReference type="InterPro" id="IPR020598">
    <property type="entry name" value="rRNA_Ade_methylase_Trfase_N"/>
</dbReference>
<dbReference type="InterPro" id="IPR029063">
    <property type="entry name" value="SAM-dependent_MTases_sf"/>
</dbReference>
<evidence type="ECO:0000259" key="9">
    <source>
        <dbReference type="SMART" id="SM00650"/>
    </source>
</evidence>
<dbReference type="InterPro" id="IPR020596">
    <property type="entry name" value="rRNA_Ade_Mease_Trfase_CS"/>
</dbReference>
<dbReference type="HOGENOM" id="CLU_041220_0_0_9"/>
<evidence type="ECO:0000313" key="11">
    <source>
        <dbReference type="Proteomes" id="UP000001349"/>
    </source>
</evidence>
<keyword evidence="4 7" id="KW-0808">Transferase</keyword>
<gene>
    <name evidence="7" type="primary">rsmA</name>
    <name evidence="7" type="synonym">ksgA</name>
    <name evidence="10" type="ordered locus">Ccel_0171</name>
</gene>
<dbReference type="InterPro" id="IPR011530">
    <property type="entry name" value="rRNA_adenine_dimethylase"/>
</dbReference>
<dbReference type="KEGG" id="cce:Ccel_0171"/>
<dbReference type="PROSITE" id="PS01131">
    <property type="entry name" value="RRNA_A_DIMETH"/>
    <property type="match status" value="1"/>
</dbReference>
<feature type="binding site" evidence="7 8">
    <location>
        <position position="124"/>
    </location>
    <ligand>
        <name>S-adenosyl-L-methionine</name>
        <dbReference type="ChEBI" id="CHEBI:59789"/>
    </ligand>
</feature>
<protein>
    <recommendedName>
        <fullName evidence="7">Ribosomal RNA small subunit methyltransferase A</fullName>
        <ecNumber evidence="7">2.1.1.182</ecNumber>
    </recommendedName>
    <alternativeName>
        <fullName evidence="7">16S rRNA (adenine(1518)-N(6)/adenine(1519)-N(6))-dimethyltransferase</fullName>
    </alternativeName>
    <alternativeName>
        <fullName evidence="7">16S rRNA dimethyladenosine transferase</fullName>
    </alternativeName>
    <alternativeName>
        <fullName evidence="7">16S rRNA dimethylase</fullName>
    </alternativeName>
    <alternativeName>
        <fullName evidence="7">S-adenosylmethionine-6-N', N'-adenosyl(rRNA) dimethyltransferase</fullName>
    </alternativeName>
</protein>
<dbReference type="GO" id="GO:0005829">
    <property type="term" value="C:cytosol"/>
    <property type="evidence" value="ECO:0007669"/>
    <property type="project" value="TreeGrafter"/>
</dbReference>
<keyword evidence="1 7" id="KW-0963">Cytoplasm</keyword>
<feature type="binding site" evidence="7 8">
    <location>
        <position position="97"/>
    </location>
    <ligand>
        <name>S-adenosyl-L-methionine</name>
        <dbReference type="ChEBI" id="CHEBI:59789"/>
    </ligand>
</feature>
<feature type="binding site" evidence="7 8">
    <location>
        <position position="26"/>
    </location>
    <ligand>
        <name>S-adenosyl-L-methionine</name>
        <dbReference type="ChEBI" id="CHEBI:59789"/>
    </ligand>
</feature>
<keyword evidence="6 7" id="KW-0694">RNA-binding</keyword>
<name>B8I4K5_RUMCH</name>
<feature type="binding site" evidence="7 8">
    <location>
        <position position="24"/>
    </location>
    <ligand>
        <name>S-adenosyl-L-methionine</name>
        <dbReference type="ChEBI" id="CHEBI:59789"/>
    </ligand>
</feature>
<dbReference type="PANTHER" id="PTHR11727:SF7">
    <property type="entry name" value="DIMETHYLADENOSINE TRANSFERASE-RELATED"/>
    <property type="match status" value="1"/>
</dbReference>
<reference evidence="10 11" key="1">
    <citation type="submission" date="2009-01" db="EMBL/GenBank/DDBJ databases">
        <title>Complete sequence of Clostridium cellulolyticum H10.</title>
        <authorList>
            <consortium name="US DOE Joint Genome Institute"/>
            <person name="Lucas S."/>
            <person name="Copeland A."/>
            <person name="Lapidus A."/>
            <person name="Glavina del Rio T."/>
            <person name="Dalin E."/>
            <person name="Tice H."/>
            <person name="Bruce D."/>
            <person name="Goodwin L."/>
            <person name="Pitluck S."/>
            <person name="Chertkov O."/>
            <person name="Saunders E."/>
            <person name="Brettin T."/>
            <person name="Detter J.C."/>
            <person name="Han C."/>
            <person name="Larimer F."/>
            <person name="Land M."/>
            <person name="Hauser L."/>
            <person name="Kyrpides N."/>
            <person name="Ivanova N."/>
            <person name="Zhou J."/>
            <person name="Richardson P."/>
        </authorList>
    </citation>
    <scope>NUCLEOTIDE SEQUENCE [LARGE SCALE GENOMIC DNA]</scope>
    <source>
        <strain evidence="11">ATCC 35319 / DSM 5812 / JCM 6584 / H10</strain>
    </source>
</reference>
<evidence type="ECO:0000256" key="5">
    <source>
        <dbReference type="ARBA" id="ARBA00022691"/>
    </source>
</evidence>
<organism evidence="10 11">
    <name type="scientific">Ruminiclostridium cellulolyticum (strain ATCC 35319 / DSM 5812 / JCM 6584 / H10)</name>
    <name type="common">Clostridium cellulolyticum</name>
    <dbReference type="NCBI Taxonomy" id="394503"/>
    <lineage>
        <taxon>Bacteria</taxon>
        <taxon>Bacillati</taxon>
        <taxon>Bacillota</taxon>
        <taxon>Clostridia</taxon>
        <taxon>Eubacteriales</taxon>
        <taxon>Oscillospiraceae</taxon>
        <taxon>Ruminiclostridium</taxon>
    </lineage>
</organism>
<dbReference type="eggNOG" id="COG0030">
    <property type="taxonomic scope" value="Bacteria"/>
</dbReference>
<dbReference type="Pfam" id="PF00398">
    <property type="entry name" value="RrnaAD"/>
    <property type="match status" value="1"/>
</dbReference>
<keyword evidence="5 7" id="KW-0949">S-adenosyl-L-methionine</keyword>
<evidence type="ECO:0000256" key="4">
    <source>
        <dbReference type="ARBA" id="ARBA00022679"/>
    </source>
</evidence>
<dbReference type="SUPFAM" id="SSF53335">
    <property type="entry name" value="S-adenosyl-L-methionine-dependent methyltransferases"/>
    <property type="match status" value="1"/>
</dbReference>
<dbReference type="InterPro" id="IPR023165">
    <property type="entry name" value="rRNA_Ade_diMease-like_C"/>
</dbReference>
<evidence type="ECO:0000256" key="8">
    <source>
        <dbReference type="PROSITE-ProRule" id="PRU01026"/>
    </source>
</evidence>
<comment type="function">
    <text evidence="7">Specifically dimethylates two adjacent adenosines (A1518 and A1519) in the loop of a conserved hairpin near the 3'-end of 16S rRNA in the 30S particle. May play a critical role in biogenesis of 30S subunits.</text>
</comment>
<comment type="subcellular location">
    <subcellularLocation>
        <location evidence="7">Cytoplasm</location>
    </subcellularLocation>
</comment>
<dbReference type="EC" id="2.1.1.182" evidence="7"/>
<sequence>MIKNNTSEIIKKHRLKLTKALGQNFLTDFSVVKRIVDASDIDKDTLAIEIGPGVGSMTRELAARSAGVAAIEIDKRLIPALNDNLSDYSNVSIINEDIMKADIDTIINKYREVYNAKSVKVVANLPYYITTPIIMRFLEEVKGVDKMVFMVQREVAERMVSGPGTKDYGALSVAVQFYSKPEIIFDVPPHCFIPQPEVHSTIIGLDILSEPPVEVIDRNLYFKIVKASFGQRRKTLVNALSNSGFFNKTKEQIKQILKEMGKSENIRGEVLTVAQFAQLSNLMINEHQKD</sequence>
<dbReference type="Gene3D" id="3.40.50.150">
    <property type="entry name" value="Vaccinia Virus protein VP39"/>
    <property type="match status" value="1"/>
</dbReference>
<dbReference type="SMART" id="SM00650">
    <property type="entry name" value="rADc"/>
    <property type="match status" value="1"/>
</dbReference>
<dbReference type="GO" id="GO:0003723">
    <property type="term" value="F:RNA binding"/>
    <property type="evidence" value="ECO:0007669"/>
    <property type="project" value="UniProtKB-UniRule"/>
</dbReference>
<dbReference type="PROSITE" id="PS51689">
    <property type="entry name" value="SAM_RNA_A_N6_MT"/>
    <property type="match status" value="1"/>
</dbReference>
<evidence type="ECO:0000256" key="6">
    <source>
        <dbReference type="ARBA" id="ARBA00022884"/>
    </source>
</evidence>
<dbReference type="HAMAP" id="MF_00607">
    <property type="entry name" value="16SrRNA_methyltr_A"/>
    <property type="match status" value="1"/>
</dbReference>
<dbReference type="EMBL" id="CP001348">
    <property type="protein sequence ID" value="ACL74559.1"/>
    <property type="molecule type" value="Genomic_DNA"/>
</dbReference>
<dbReference type="Proteomes" id="UP000001349">
    <property type="component" value="Chromosome"/>
</dbReference>
<dbReference type="PANTHER" id="PTHR11727">
    <property type="entry name" value="DIMETHYLADENOSINE TRANSFERASE"/>
    <property type="match status" value="1"/>
</dbReference>
<keyword evidence="3 7" id="KW-0489">Methyltransferase</keyword>
<dbReference type="NCBIfam" id="TIGR00755">
    <property type="entry name" value="ksgA"/>
    <property type="match status" value="1"/>
</dbReference>
<feature type="binding site" evidence="7 8">
    <location>
        <position position="72"/>
    </location>
    <ligand>
        <name>S-adenosyl-L-methionine</name>
        <dbReference type="ChEBI" id="CHEBI:59789"/>
    </ligand>
</feature>
<dbReference type="STRING" id="394503.Ccel_0171"/>
<evidence type="ECO:0000313" key="10">
    <source>
        <dbReference type="EMBL" id="ACL74559.1"/>
    </source>
</evidence>
<accession>B8I4K5</accession>
<dbReference type="FunFam" id="3.40.50.150:FF:000023">
    <property type="entry name" value="Ribosomal RNA small subunit methyltransferase A"/>
    <property type="match status" value="1"/>
</dbReference>
<evidence type="ECO:0000256" key="7">
    <source>
        <dbReference type="HAMAP-Rule" id="MF_00607"/>
    </source>
</evidence>
<dbReference type="AlphaFoldDB" id="B8I4K5"/>
<evidence type="ECO:0000256" key="2">
    <source>
        <dbReference type="ARBA" id="ARBA00022552"/>
    </source>
</evidence>
<evidence type="ECO:0000256" key="3">
    <source>
        <dbReference type="ARBA" id="ARBA00022603"/>
    </source>
</evidence>
<feature type="domain" description="Ribosomal RNA adenine methylase transferase N-terminal" evidence="9">
    <location>
        <begin position="31"/>
        <end position="209"/>
    </location>
</feature>
<dbReference type="GO" id="GO:0052908">
    <property type="term" value="F:16S rRNA (adenine(1518)-N(6)/adenine(1519)-N(6))-dimethyltransferase activity"/>
    <property type="evidence" value="ECO:0007669"/>
    <property type="project" value="UniProtKB-EC"/>
</dbReference>
<proteinExistence type="inferred from homology"/>
<dbReference type="OrthoDB" id="9814755at2"/>
<keyword evidence="11" id="KW-1185">Reference proteome</keyword>